<dbReference type="SUPFAM" id="SSF46785">
    <property type="entry name" value="Winged helix' DNA-binding domain"/>
    <property type="match status" value="1"/>
</dbReference>
<keyword evidence="7" id="KW-1185">Reference proteome</keyword>
<dbReference type="Pfam" id="PF03466">
    <property type="entry name" value="LysR_substrate"/>
    <property type="match status" value="1"/>
</dbReference>
<dbReference type="SUPFAM" id="SSF53850">
    <property type="entry name" value="Periplasmic binding protein-like II"/>
    <property type="match status" value="1"/>
</dbReference>
<dbReference type="InterPro" id="IPR005119">
    <property type="entry name" value="LysR_subst-bd"/>
</dbReference>
<accession>A0ABU0SE05</accession>
<dbReference type="InterPro" id="IPR036388">
    <property type="entry name" value="WH-like_DNA-bd_sf"/>
</dbReference>
<comment type="caution">
    <text evidence="6">The sequence shown here is derived from an EMBL/GenBank/DDBJ whole genome shotgun (WGS) entry which is preliminary data.</text>
</comment>
<feature type="domain" description="HTH lysR-type" evidence="5">
    <location>
        <begin position="5"/>
        <end position="62"/>
    </location>
</feature>
<dbReference type="Proteomes" id="UP001237780">
    <property type="component" value="Unassembled WGS sequence"/>
</dbReference>
<evidence type="ECO:0000313" key="7">
    <source>
        <dbReference type="Proteomes" id="UP001237780"/>
    </source>
</evidence>
<dbReference type="PANTHER" id="PTHR30579">
    <property type="entry name" value="TRANSCRIPTIONAL REGULATOR"/>
    <property type="match status" value="1"/>
</dbReference>
<dbReference type="PRINTS" id="PR00039">
    <property type="entry name" value="HTHLYSR"/>
</dbReference>
<dbReference type="Gene3D" id="3.40.190.10">
    <property type="entry name" value="Periplasmic binding protein-like II"/>
    <property type="match status" value="2"/>
</dbReference>
<gene>
    <name evidence="6" type="ORF">QFZ34_003140</name>
</gene>
<evidence type="ECO:0000256" key="2">
    <source>
        <dbReference type="ARBA" id="ARBA00023015"/>
    </source>
</evidence>
<dbReference type="Gene3D" id="1.10.10.10">
    <property type="entry name" value="Winged helix-like DNA-binding domain superfamily/Winged helix DNA-binding domain"/>
    <property type="match status" value="1"/>
</dbReference>
<dbReference type="InterPro" id="IPR036390">
    <property type="entry name" value="WH_DNA-bd_sf"/>
</dbReference>
<dbReference type="PROSITE" id="PS50931">
    <property type="entry name" value="HTH_LYSR"/>
    <property type="match status" value="1"/>
</dbReference>
<sequence>MNPDFDPPLLRAFIAVVDTGSFTHAAQRLHLTQSAISHQIRRLEEQVGTPLLYRTTRALTLTPSGVDFLQCAKQIIVMLDSLSQRFNPSPVTGIVRFGVIENFLGDKLAHLLCQFGRTYPSITLDVNVSPNLDLTAMVAAGQLDLAVLLCKENDADCGSVLRKTRQVWVAADNFTLAPGASLPLALSPSPCFHRRACATALEETNLGWHIVFTSPSQHGLHAAVLSGLAITIMPDDDVRPGMRIVDGQYGLPPLPDAAFVLAWSEGNKTDAACEFGKMIEEMSRAPMQSQKITVPA</sequence>
<proteinExistence type="inferred from homology"/>
<evidence type="ECO:0000256" key="1">
    <source>
        <dbReference type="ARBA" id="ARBA00009437"/>
    </source>
</evidence>
<evidence type="ECO:0000259" key="5">
    <source>
        <dbReference type="PROSITE" id="PS50931"/>
    </source>
</evidence>
<keyword evidence="2" id="KW-0805">Transcription regulation</keyword>
<organism evidence="6 7">
    <name type="scientific">Phyllobacterium ifriqiyense</name>
    <dbReference type="NCBI Taxonomy" id="314238"/>
    <lineage>
        <taxon>Bacteria</taxon>
        <taxon>Pseudomonadati</taxon>
        <taxon>Pseudomonadota</taxon>
        <taxon>Alphaproteobacteria</taxon>
        <taxon>Hyphomicrobiales</taxon>
        <taxon>Phyllobacteriaceae</taxon>
        <taxon>Phyllobacterium</taxon>
    </lineage>
</organism>
<dbReference type="PANTHER" id="PTHR30579:SF7">
    <property type="entry name" value="HTH-TYPE TRANSCRIPTIONAL REGULATOR LRHA-RELATED"/>
    <property type="match status" value="1"/>
</dbReference>
<reference evidence="6 7" key="1">
    <citation type="submission" date="2023-07" db="EMBL/GenBank/DDBJ databases">
        <title>Comparative genomics of wheat-associated soil bacteria to identify genetic determinants of phenazine resistance.</title>
        <authorList>
            <person name="Mouncey N."/>
        </authorList>
    </citation>
    <scope>NUCLEOTIDE SEQUENCE [LARGE SCALE GENOMIC DNA]</scope>
    <source>
        <strain evidence="6 7">W4I11</strain>
    </source>
</reference>
<dbReference type="RefSeq" id="WP_115051411.1">
    <property type="nucleotide sequence ID" value="NZ_JAUSZT010000003.1"/>
</dbReference>
<dbReference type="InterPro" id="IPR050176">
    <property type="entry name" value="LTTR"/>
</dbReference>
<dbReference type="EMBL" id="JAUSZT010000003">
    <property type="protein sequence ID" value="MDQ0997958.1"/>
    <property type="molecule type" value="Genomic_DNA"/>
</dbReference>
<name>A0ABU0SE05_9HYPH</name>
<dbReference type="InterPro" id="IPR000847">
    <property type="entry name" value="LysR_HTH_N"/>
</dbReference>
<evidence type="ECO:0000313" key="6">
    <source>
        <dbReference type="EMBL" id="MDQ0997958.1"/>
    </source>
</evidence>
<dbReference type="Pfam" id="PF00126">
    <property type="entry name" value="HTH_1"/>
    <property type="match status" value="1"/>
</dbReference>
<keyword evidence="4" id="KW-0804">Transcription</keyword>
<keyword evidence="3 6" id="KW-0238">DNA-binding</keyword>
<evidence type="ECO:0000256" key="3">
    <source>
        <dbReference type="ARBA" id="ARBA00023125"/>
    </source>
</evidence>
<evidence type="ECO:0000256" key="4">
    <source>
        <dbReference type="ARBA" id="ARBA00023163"/>
    </source>
</evidence>
<comment type="similarity">
    <text evidence="1">Belongs to the LysR transcriptional regulatory family.</text>
</comment>
<dbReference type="GO" id="GO:0003677">
    <property type="term" value="F:DNA binding"/>
    <property type="evidence" value="ECO:0007669"/>
    <property type="project" value="UniProtKB-KW"/>
</dbReference>
<protein>
    <submittedName>
        <fullName evidence="6">DNA-binding transcriptional LysR family regulator</fullName>
    </submittedName>
</protein>